<reference evidence="1" key="2">
    <citation type="submission" date="2019-06" db="EMBL/GenBank/DDBJ databases">
        <title>Genomics analysis of Aphanomyces spp. identifies a new class of oomycete effector associated with host adaptation.</title>
        <authorList>
            <person name="Gaulin E."/>
        </authorList>
    </citation>
    <scope>NUCLEOTIDE SEQUENCE</scope>
    <source>
        <strain evidence="1">CBS 578.67</strain>
    </source>
</reference>
<protein>
    <submittedName>
        <fullName evidence="2">Aste57867_8169 protein</fullName>
    </submittedName>
</protein>
<dbReference type="InterPro" id="IPR029058">
    <property type="entry name" value="AB_hydrolase_fold"/>
</dbReference>
<proteinExistence type="predicted"/>
<gene>
    <name evidence="2" type="primary">Aste57867_8169</name>
    <name evidence="1" type="ORF">As57867_008139</name>
    <name evidence="2" type="ORF">ASTE57867_8169</name>
</gene>
<reference evidence="2 3" key="1">
    <citation type="submission" date="2019-03" db="EMBL/GenBank/DDBJ databases">
        <authorList>
            <person name="Gaulin E."/>
            <person name="Dumas B."/>
        </authorList>
    </citation>
    <scope>NUCLEOTIDE SEQUENCE [LARGE SCALE GENOMIC DNA]</scope>
    <source>
        <strain evidence="2">CBS 568.67</strain>
    </source>
</reference>
<dbReference type="EMBL" id="VJMH01005093">
    <property type="protein sequence ID" value="KAF0701319.1"/>
    <property type="molecule type" value="Genomic_DNA"/>
</dbReference>
<sequence>MCVGSLKPPRRLRALVIRQSAHQRQPMTFAPEYIFATTKFIFVGSLTFVCTWSVPITATRVMSTQAFEPAGMASRLAMYVLPHHFLLAPSPLKQTCGCHLPERKPCLFMDGIGHTKSVPLMSSYPDTWGHIDQHAPCCSSITMARFESIERGWTHDDLQHDFCYAALAVSNHRSQPATNSTVVGKLILITHSMGNLIAAGAAATGKCTFTTDNLTWLVAGLVGYCPLQPAYASIQDIRTVDATLQQKYLAAQAIRRQFISRTMCGTSPAGLGTLGAVGMMAVASMAPFDSAENDGYVTWESCTAGLSDIDDTFGTDAETAVNYKAALNHLDTSFRNGDGKTNDKMPLRWFECTL</sequence>
<organism evidence="2 3">
    <name type="scientific">Aphanomyces stellatus</name>
    <dbReference type="NCBI Taxonomy" id="120398"/>
    <lineage>
        <taxon>Eukaryota</taxon>
        <taxon>Sar</taxon>
        <taxon>Stramenopiles</taxon>
        <taxon>Oomycota</taxon>
        <taxon>Saprolegniomycetes</taxon>
        <taxon>Saprolegniales</taxon>
        <taxon>Verrucalvaceae</taxon>
        <taxon>Aphanomyces</taxon>
    </lineage>
</organism>
<dbReference type="Proteomes" id="UP000332933">
    <property type="component" value="Unassembled WGS sequence"/>
</dbReference>
<dbReference type="EMBL" id="CAADRA010005114">
    <property type="protein sequence ID" value="VFT85057.1"/>
    <property type="molecule type" value="Genomic_DNA"/>
</dbReference>
<evidence type="ECO:0000313" key="3">
    <source>
        <dbReference type="Proteomes" id="UP000332933"/>
    </source>
</evidence>
<name>A0A485KJI5_9STRA</name>
<evidence type="ECO:0000313" key="2">
    <source>
        <dbReference type="EMBL" id="VFT85057.1"/>
    </source>
</evidence>
<dbReference type="OrthoDB" id="95392at2759"/>
<keyword evidence="3" id="KW-1185">Reference proteome</keyword>
<dbReference type="AlphaFoldDB" id="A0A485KJI5"/>
<evidence type="ECO:0000313" key="1">
    <source>
        <dbReference type="EMBL" id="KAF0701319.1"/>
    </source>
</evidence>
<dbReference type="SUPFAM" id="SSF53474">
    <property type="entry name" value="alpha/beta-Hydrolases"/>
    <property type="match status" value="1"/>
</dbReference>
<accession>A0A485KJI5</accession>